<dbReference type="Proteomes" id="UP000176244">
    <property type="component" value="Unassembled WGS sequence"/>
</dbReference>
<gene>
    <name evidence="2" type="ORF">ACWI_03490</name>
</gene>
<dbReference type="OrthoDB" id="1632193at2"/>
<keyword evidence="1" id="KW-0812">Transmembrane</keyword>
<proteinExistence type="predicted"/>
<comment type="caution">
    <text evidence="2">The sequence shown here is derived from an EMBL/GenBank/DDBJ whole genome shotgun (WGS) entry which is preliminary data.</text>
</comment>
<dbReference type="Pfam" id="PF14359">
    <property type="entry name" value="DUF4406"/>
    <property type="match status" value="1"/>
</dbReference>
<evidence type="ECO:0000256" key="1">
    <source>
        <dbReference type="SAM" id="Phobius"/>
    </source>
</evidence>
<dbReference type="AlphaFoldDB" id="A0A1F2PL05"/>
<dbReference type="STRING" id="52694.ACWI_03490"/>
<evidence type="ECO:0000313" key="2">
    <source>
        <dbReference type="EMBL" id="OFV72099.1"/>
    </source>
</evidence>
<reference evidence="2 3" key="1">
    <citation type="submission" date="2015-09" db="EMBL/GenBank/DDBJ databases">
        <title>Genome sequence of Acetobacterium wieringae DSM 1911.</title>
        <authorList>
            <person name="Poehlein A."/>
            <person name="Bengelsdorf F.R."/>
            <person name="Schiel-Bengelsdorf B."/>
            <person name="Duerre P."/>
            <person name="Daniel R."/>
        </authorList>
    </citation>
    <scope>NUCLEOTIDE SEQUENCE [LARGE SCALE GENOMIC DNA]</scope>
    <source>
        <strain evidence="2 3">DSM 1911</strain>
    </source>
</reference>
<name>A0A1F2PL05_9FIRM</name>
<evidence type="ECO:0000313" key="3">
    <source>
        <dbReference type="Proteomes" id="UP000176244"/>
    </source>
</evidence>
<keyword evidence="1" id="KW-0472">Membrane</keyword>
<keyword evidence="1" id="KW-1133">Transmembrane helix</keyword>
<dbReference type="Gene3D" id="3.40.50.10400">
    <property type="entry name" value="Hypothetical protein PA1492"/>
    <property type="match status" value="1"/>
</dbReference>
<organism evidence="2 3">
    <name type="scientific">Acetobacterium wieringae</name>
    <dbReference type="NCBI Taxonomy" id="52694"/>
    <lineage>
        <taxon>Bacteria</taxon>
        <taxon>Bacillati</taxon>
        <taxon>Bacillota</taxon>
        <taxon>Clostridia</taxon>
        <taxon>Eubacteriales</taxon>
        <taxon>Eubacteriaceae</taxon>
        <taxon>Acetobacterium</taxon>
    </lineage>
</organism>
<accession>A0A1F2PL05</accession>
<dbReference type="InterPro" id="IPR025518">
    <property type="entry name" value="DUF4406"/>
</dbReference>
<sequence length="182" mass="20736">MDTLTLLIVLMAVVTLMWIVASYTEIEKLKITVYGDGNKKEVIQPVGEVETVLSRIGEAFKNVGHAWEVTFAGRIQKLDENKIYYLAHPCTSGGKSISENKIREEFLYQRIINENPGIRIIRPLQIIPEGMAHEEAMRRCFNMLDAAHVIILPMGWNQSNGCTQENNRAEEKDIEKVYLNTN</sequence>
<dbReference type="RefSeq" id="WP_070369722.1">
    <property type="nucleotide sequence ID" value="NZ_LKEU01000012.1"/>
</dbReference>
<protein>
    <submittedName>
        <fullName evidence="2">Uncharacterized protein</fullName>
    </submittedName>
</protein>
<dbReference type="EMBL" id="LKEU01000012">
    <property type="protein sequence ID" value="OFV72099.1"/>
    <property type="molecule type" value="Genomic_DNA"/>
</dbReference>
<feature type="transmembrane region" description="Helical" evidence="1">
    <location>
        <begin position="6"/>
        <end position="24"/>
    </location>
</feature>